<keyword evidence="3" id="KW-1185">Reference proteome</keyword>
<reference evidence="2 3" key="1">
    <citation type="submission" date="2022-04" db="EMBL/GenBank/DDBJ databases">
        <title>Hymenobacter sp. isolated from the air.</title>
        <authorList>
            <person name="Won M."/>
            <person name="Lee C.-M."/>
            <person name="Woen H.-Y."/>
            <person name="Kwon S.-W."/>
        </authorList>
    </citation>
    <scope>NUCLEOTIDE SEQUENCE [LARGE SCALE GENOMIC DNA]</scope>
    <source>
        <strain evidence="3">5516 S-25</strain>
    </source>
</reference>
<organism evidence="2 3">
    <name type="scientific">Hymenobacter sublimis</name>
    <dbReference type="NCBI Taxonomy" id="2933777"/>
    <lineage>
        <taxon>Bacteria</taxon>
        <taxon>Pseudomonadati</taxon>
        <taxon>Bacteroidota</taxon>
        <taxon>Cytophagia</taxon>
        <taxon>Cytophagales</taxon>
        <taxon>Hymenobacteraceae</taxon>
        <taxon>Hymenobacter</taxon>
    </lineage>
</organism>
<dbReference type="EMBL" id="CP095848">
    <property type="protein sequence ID" value="UPL48407.1"/>
    <property type="molecule type" value="Genomic_DNA"/>
</dbReference>
<gene>
    <name evidence="2" type="ORF">MWH26_14565</name>
</gene>
<evidence type="ECO:0000313" key="2">
    <source>
        <dbReference type="EMBL" id="UPL48407.1"/>
    </source>
</evidence>
<evidence type="ECO:0000313" key="3">
    <source>
        <dbReference type="Proteomes" id="UP000829647"/>
    </source>
</evidence>
<proteinExistence type="predicted"/>
<evidence type="ECO:0008006" key="4">
    <source>
        <dbReference type="Google" id="ProtNLM"/>
    </source>
</evidence>
<sequence>MKIILMLVLLLLIQASGAKACSCVDRGGSEKQKIAAAYQQDALIFVGRVTGVETIVTTDTVQVSDRGPVEQRIRLIRRETLRYTLAVARQFKGQPSGPIVFVSTETQGSACGIRFNVGSTQLVYAFQVSEKASLYGGAPTPIAPYFATSICNRSQELRSVRSAELKQLAKLAKAD</sequence>
<dbReference type="RefSeq" id="WP_247974861.1">
    <property type="nucleotide sequence ID" value="NZ_CP095848.1"/>
</dbReference>
<dbReference type="InterPro" id="IPR008993">
    <property type="entry name" value="TIMP-like_OB-fold"/>
</dbReference>
<feature type="chain" id="PRO_5047547809" description="Tissue inhibitor of metalloproteinase" evidence="1">
    <location>
        <begin position="21"/>
        <end position="175"/>
    </location>
</feature>
<keyword evidence="1" id="KW-0732">Signal</keyword>
<accession>A0ABY4J9D0</accession>
<dbReference type="Proteomes" id="UP000829647">
    <property type="component" value="Chromosome"/>
</dbReference>
<feature type="signal peptide" evidence="1">
    <location>
        <begin position="1"/>
        <end position="20"/>
    </location>
</feature>
<dbReference type="Gene3D" id="2.40.50.120">
    <property type="match status" value="1"/>
</dbReference>
<name>A0ABY4J9D0_9BACT</name>
<dbReference type="SUPFAM" id="SSF50242">
    <property type="entry name" value="TIMP-like"/>
    <property type="match status" value="1"/>
</dbReference>
<evidence type="ECO:0000256" key="1">
    <source>
        <dbReference type="SAM" id="SignalP"/>
    </source>
</evidence>
<protein>
    <recommendedName>
        <fullName evidence="4">Tissue inhibitor of metalloproteinase</fullName>
    </recommendedName>
</protein>